<evidence type="ECO:0000256" key="1">
    <source>
        <dbReference type="SAM" id="MobiDB-lite"/>
    </source>
</evidence>
<name>A0A565B0D2_9BRAS</name>
<comment type="caution">
    <text evidence="2">The sequence shown here is derived from an EMBL/GenBank/DDBJ whole genome shotgun (WGS) entry which is preliminary data.</text>
</comment>
<protein>
    <submittedName>
        <fullName evidence="2">Uncharacterized protein</fullName>
    </submittedName>
</protein>
<dbReference type="AlphaFoldDB" id="A0A565B0D2"/>
<feature type="compositionally biased region" description="Polar residues" evidence="1">
    <location>
        <begin position="162"/>
        <end position="172"/>
    </location>
</feature>
<gene>
    <name evidence="2" type="ORF">ANE_LOCUS5512</name>
</gene>
<accession>A0A565B0D2</accession>
<evidence type="ECO:0000313" key="2">
    <source>
        <dbReference type="EMBL" id="VVA95067.1"/>
    </source>
</evidence>
<feature type="compositionally biased region" description="Basic and acidic residues" evidence="1">
    <location>
        <begin position="14"/>
        <end position="23"/>
    </location>
</feature>
<dbReference type="EMBL" id="CABITT030000002">
    <property type="protein sequence ID" value="VVA95067.1"/>
    <property type="molecule type" value="Genomic_DNA"/>
</dbReference>
<reference evidence="2" key="1">
    <citation type="submission" date="2019-07" db="EMBL/GenBank/DDBJ databases">
        <authorList>
            <person name="Dittberner H."/>
        </authorList>
    </citation>
    <scope>NUCLEOTIDE SEQUENCE [LARGE SCALE GENOMIC DNA]</scope>
</reference>
<feature type="region of interest" description="Disordered" evidence="1">
    <location>
        <begin position="159"/>
        <end position="191"/>
    </location>
</feature>
<sequence>MSHGSVFQQGNSSGKEDFWRDDLFGGTGTPSTFTGNWREDLFGAAKEKDQSVPIVDSFGSQTNSLDDEIFIAHACDVEAKLLSSKDKGKAHEVFSDSESESNESDVCDVEVRPAGYDRDLWSPLINDVYGGSNVVEKLCPTKPRSREYMCTTNDAFDHRVISPSSSNPQSTHYNKKVGTAFRPGGNHSMDS</sequence>
<evidence type="ECO:0000313" key="3">
    <source>
        <dbReference type="Proteomes" id="UP000489600"/>
    </source>
</evidence>
<proteinExistence type="predicted"/>
<feature type="region of interest" description="Disordered" evidence="1">
    <location>
        <begin position="1"/>
        <end position="31"/>
    </location>
</feature>
<feature type="compositionally biased region" description="Polar residues" evidence="1">
    <location>
        <begin position="1"/>
        <end position="13"/>
    </location>
</feature>
<organism evidence="2 3">
    <name type="scientific">Arabis nemorensis</name>
    <dbReference type="NCBI Taxonomy" id="586526"/>
    <lineage>
        <taxon>Eukaryota</taxon>
        <taxon>Viridiplantae</taxon>
        <taxon>Streptophyta</taxon>
        <taxon>Embryophyta</taxon>
        <taxon>Tracheophyta</taxon>
        <taxon>Spermatophyta</taxon>
        <taxon>Magnoliopsida</taxon>
        <taxon>eudicotyledons</taxon>
        <taxon>Gunneridae</taxon>
        <taxon>Pentapetalae</taxon>
        <taxon>rosids</taxon>
        <taxon>malvids</taxon>
        <taxon>Brassicales</taxon>
        <taxon>Brassicaceae</taxon>
        <taxon>Arabideae</taxon>
        <taxon>Arabis</taxon>
    </lineage>
</organism>
<dbReference type="Proteomes" id="UP000489600">
    <property type="component" value="Unassembled WGS sequence"/>
</dbReference>
<keyword evidence="3" id="KW-1185">Reference proteome</keyword>